<evidence type="ECO:0000313" key="2">
    <source>
        <dbReference type="EMBL" id="EQB08688.1"/>
    </source>
</evidence>
<dbReference type="Proteomes" id="UP000015527">
    <property type="component" value="Unassembled WGS sequence"/>
</dbReference>
<gene>
    <name evidence="2" type="ORF">L284_20970</name>
</gene>
<keyword evidence="3" id="KW-1185">Reference proteome</keyword>
<reference evidence="2 3" key="1">
    <citation type="journal article" date="2013" name="Genome Announc.">
        <title>Genome Sequence of Novosphingobium lindaniclasticum LE124T, Isolated from a Hexachlorocyclohexane Dumpsite.</title>
        <authorList>
            <person name="Saxena A."/>
            <person name="Nayyar N."/>
            <person name="Sangwan N."/>
            <person name="Kumari R."/>
            <person name="Khurana J.P."/>
            <person name="Lal R."/>
        </authorList>
    </citation>
    <scope>NUCLEOTIDE SEQUENCE [LARGE SCALE GENOMIC DNA]</scope>
    <source>
        <strain evidence="2 3">LE124</strain>
    </source>
</reference>
<organism evidence="2 3">
    <name type="scientific">Novosphingobium lindaniclasticum LE124</name>
    <dbReference type="NCBI Taxonomy" id="1096930"/>
    <lineage>
        <taxon>Bacteria</taxon>
        <taxon>Pseudomonadati</taxon>
        <taxon>Pseudomonadota</taxon>
        <taxon>Alphaproteobacteria</taxon>
        <taxon>Sphingomonadales</taxon>
        <taxon>Sphingomonadaceae</taxon>
        <taxon>Novosphingobium</taxon>
    </lineage>
</organism>
<feature type="compositionally biased region" description="Acidic residues" evidence="1">
    <location>
        <begin position="70"/>
        <end position="89"/>
    </location>
</feature>
<evidence type="ECO:0000313" key="3">
    <source>
        <dbReference type="Proteomes" id="UP000015527"/>
    </source>
</evidence>
<comment type="caution">
    <text evidence="2">The sequence shown here is derived from an EMBL/GenBank/DDBJ whole genome shotgun (WGS) entry which is preliminary data.</text>
</comment>
<protein>
    <submittedName>
        <fullName evidence="2">Uncharacterized protein</fullName>
    </submittedName>
</protein>
<proteinExistence type="predicted"/>
<sequence length="105" mass="11074">MLSWARTPTFCASLGETSVCSPVASKEHRIAEELIIMPDTKQGIAGAKQDEDLKENPGIGQSKGAYASGEELDDADGDNTVEGDVENDPQGDGSVDPNRLGRTNP</sequence>
<dbReference type="PATRIC" id="fig|1096930.3.peg.4121"/>
<name>T0H9A2_9SPHN</name>
<dbReference type="AlphaFoldDB" id="T0H9A2"/>
<feature type="region of interest" description="Disordered" evidence="1">
    <location>
        <begin position="39"/>
        <end position="105"/>
    </location>
</feature>
<evidence type="ECO:0000256" key="1">
    <source>
        <dbReference type="SAM" id="MobiDB-lite"/>
    </source>
</evidence>
<accession>T0H9A2</accession>
<dbReference type="EMBL" id="ATHL01000143">
    <property type="protein sequence ID" value="EQB08688.1"/>
    <property type="molecule type" value="Genomic_DNA"/>
</dbReference>